<evidence type="ECO:0000313" key="2">
    <source>
        <dbReference type="EMBL" id="GEU88419.1"/>
    </source>
</evidence>
<evidence type="ECO:0000256" key="1">
    <source>
        <dbReference type="SAM" id="MobiDB-lite"/>
    </source>
</evidence>
<organism evidence="2">
    <name type="scientific">Tanacetum cinerariifolium</name>
    <name type="common">Dalmatian daisy</name>
    <name type="synonym">Chrysanthemum cinerariifolium</name>
    <dbReference type="NCBI Taxonomy" id="118510"/>
    <lineage>
        <taxon>Eukaryota</taxon>
        <taxon>Viridiplantae</taxon>
        <taxon>Streptophyta</taxon>
        <taxon>Embryophyta</taxon>
        <taxon>Tracheophyta</taxon>
        <taxon>Spermatophyta</taxon>
        <taxon>Magnoliopsida</taxon>
        <taxon>eudicotyledons</taxon>
        <taxon>Gunneridae</taxon>
        <taxon>Pentapetalae</taxon>
        <taxon>asterids</taxon>
        <taxon>campanulids</taxon>
        <taxon>Asterales</taxon>
        <taxon>Asteraceae</taxon>
        <taxon>Asteroideae</taxon>
        <taxon>Anthemideae</taxon>
        <taxon>Anthemidinae</taxon>
        <taxon>Tanacetum</taxon>
    </lineage>
</organism>
<feature type="compositionally biased region" description="Basic residues" evidence="1">
    <location>
        <begin position="716"/>
        <end position="732"/>
    </location>
</feature>
<accession>A0A6L2NST5</accession>
<dbReference type="EMBL" id="BKCJ010009746">
    <property type="protein sequence ID" value="GEU88419.1"/>
    <property type="molecule type" value="Genomic_DNA"/>
</dbReference>
<name>A0A6L2NST5_TANCI</name>
<gene>
    <name evidence="2" type="ORF">Tci_060397</name>
</gene>
<proteinExistence type="predicted"/>
<dbReference type="AlphaFoldDB" id="A0A6L2NST5"/>
<feature type="compositionally biased region" description="Basic and acidic residues" evidence="1">
    <location>
        <begin position="696"/>
        <end position="715"/>
    </location>
</feature>
<dbReference type="PANTHER" id="PTHR11439">
    <property type="entry name" value="GAG-POL-RELATED RETROTRANSPOSON"/>
    <property type="match status" value="1"/>
</dbReference>
<protein>
    <submittedName>
        <fullName evidence="2">Copia protein</fullName>
    </submittedName>
</protein>
<dbReference type="CDD" id="cd09272">
    <property type="entry name" value="RNase_HI_RT_Ty1"/>
    <property type="match status" value="1"/>
</dbReference>
<feature type="region of interest" description="Disordered" evidence="1">
    <location>
        <begin position="259"/>
        <end position="332"/>
    </location>
</feature>
<feature type="region of interest" description="Disordered" evidence="1">
    <location>
        <begin position="696"/>
        <end position="732"/>
    </location>
</feature>
<dbReference type="PANTHER" id="PTHR11439:SF495">
    <property type="entry name" value="REVERSE TRANSCRIPTASE, RNA-DEPENDENT DNA POLYMERASE-RELATED"/>
    <property type="match status" value="1"/>
</dbReference>
<feature type="compositionally biased region" description="Low complexity" evidence="1">
    <location>
        <begin position="267"/>
        <end position="280"/>
    </location>
</feature>
<comment type="caution">
    <text evidence="2">The sequence shown here is derived from an EMBL/GenBank/DDBJ whole genome shotgun (WGS) entry which is preliminary data.</text>
</comment>
<feature type="compositionally biased region" description="Basic and acidic residues" evidence="1">
    <location>
        <begin position="308"/>
        <end position="319"/>
    </location>
</feature>
<sequence length="997" mass="114996">MGSMGELTFFLGLQVKQKEDGIFISQDKYFSEIMKKFDFLSVKTASTPIETKKPLVKDEEADNVDVNLYRSMIDSLLYLTSFRPDIMYAICACSMFQVTPKTSHLQDVKRIFRRHISWQCKKQTIVAASTTEAEYVNVASYYEQVLWIQNQMLDYGFNFMNTKIYIDNESIICIVENPVFHSKTKHIEIRHHFTKDAYEKKLIQKLCTGGTKVHTARFGLCCSTMFQNGYVSYIGKEDAIWIGKIIPLFPSMLTQAVVEEGEDSETPTESQPTPSTTQPSVGDQPPLIESSLEHDTSQELRVNLESTSRSRGDQVKLPHDSPLSGGHTSDRAEGSLNLEELSTLCTNLSNKVLALETVKDAQAKEILTLKARIKKLEKRCKPSISHHRAWLKSVAKLSKMKKLAVDEGRTSNKTEELNLDANTEVIAKDKGNGEKGESTISTARPKRVSTAGVTISTADPEVSVVECKIPFTTTNIFDDEDITMAQTLIKMKEEKAKEKGVALKEVEESDRPARSVLTLKLLTTINHKDKGKAILEEPKPKKMTRSDFDDAQVARDEEIARQLEAELHEEEKYTVDERAKLLAEYFERRKKQLVEERAAAIRNKPPTRTQLRRLMMTYLKHTGSFTYSQLNKRTFKEIQALYIKEQEKVTNFVPVGSDEDERLIQKIMKRKLMYIRRRFLKNLTVLSIEDESKKEGRKAIHADDESSDKGVDSSKKGKACPRMKRMSKRKKTNANLKEEEYLKTFLKIASDEEEVVDYKVLEKTMFEADAEDELWQNQEEWSLKSWNFYENCRVHILILEYGTEIHMLAERRLMNLEAMIEERMIFKCWFYHHTTNGHQFTMSNRHQELASPEANGFCKELASPKQAAHGKDISNSLIVDSLLKTIWLSVHHVIAMMLFQSKRLLLKKHQIRLWLKCLSDESLIILIKELQLDDKLNFVEEPVEIMDREIKKLRQSRITIVKVRWNSKRGPEFIWEREDEIRAKYPHLFSNITSSSN</sequence>
<reference evidence="2" key="1">
    <citation type="journal article" date="2019" name="Sci. Rep.">
        <title>Draft genome of Tanacetum cinerariifolium, the natural source of mosquito coil.</title>
        <authorList>
            <person name="Yamashiro T."/>
            <person name="Shiraishi A."/>
            <person name="Satake H."/>
            <person name="Nakayama K."/>
        </authorList>
    </citation>
    <scope>NUCLEOTIDE SEQUENCE</scope>
</reference>